<evidence type="ECO:0000313" key="8">
    <source>
        <dbReference type="Proteomes" id="UP000469724"/>
    </source>
</evidence>
<keyword evidence="4 6" id="KW-1133">Transmembrane helix</keyword>
<evidence type="ECO:0000256" key="3">
    <source>
        <dbReference type="ARBA" id="ARBA00022692"/>
    </source>
</evidence>
<gene>
    <name evidence="7" type="ORF">G3N56_17740</name>
</gene>
<accession>A0A7K3NQU8</accession>
<dbReference type="PANTHER" id="PTHR12608:SF1">
    <property type="entry name" value="TRANSMEMBRANE PROTEIN 165"/>
    <property type="match status" value="1"/>
</dbReference>
<comment type="similarity">
    <text evidence="2 6">Belongs to the GDT1 family.</text>
</comment>
<comment type="subcellular location">
    <subcellularLocation>
        <location evidence="1 6">Membrane</location>
        <topology evidence="1 6">Multi-pass membrane protein</topology>
    </subcellularLocation>
</comment>
<protein>
    <recommendedName>
        <fullName evidence="6">GDT1 family protein</fullName>
    </recommendedName>
</protein>
<dbReference type="RefSeq" id="WP_163303652.1">
    <property type="nucleotide sequence ID" value="NZ_JAAGRQ010000116.1"/>
</dbReference>
<organism evidence="7 8">
    <name type="scientific">Desulfolutivibrio sulfodismutans</name>
    <dbReference type="NCBI Taxonomy" id="63561"/>
    <lineage>
        <taxon>Bacteria</taxon>
        <taxon>Pseudomonadati</taxon>
        <taxon>Thermodesulfobacteriota</taxon>
        <taxon>Desulfovibrionia</taxon>
        <taxon>Desulfovibrionales</taxon>
        <taxon>Desulfovibrionaceae</taxon>
        <taxon>Desulfolutivibrio</taxon>
    </lineage>
</organism>
<feature type="transmembrane region" description="Helical" evidence="6">
    <location>
        <begin position="40"/>
        <end position="62"/>
    </location>
</feature>
<dbReference type="GO" id="GO:0016020">
    <property type="term" value="C:membrane"/>
    <property type="evidence" value="ECO:0007669"/>
    <property type="project" value="UniProtKB-SubCell"/>
</dbReference>
<keyword evidence="5 6" id="KW-0472">Membrane</keyword>
<keyword evidence="3 6" id="KW-0812">Transmembrane</keyword>
<name>A0A7K3NQU8_9BACT</name>
<keyword evidence="8" id="KW-1185">Reference proteome</keyword>
<evidence type="ECO:0000256" key="5">
    <source>
        <dbReference type="ARBA" id="ARBA00023136"/>
    </source>
</evidence>
<reference evidence="7 8" key="1">
    <citation type="submission" date="2020-02" db="EMBL/GenBank/DDBJ databases">
        <title>Comparative genomics of sulfur disproportionating microorganisms.</title>
        <authorList>
            <person name="Ward L.M."/>
            <person name="Bertran E."/>
            <person name="Johnston D.T."/>
        </authorList>
    </citation>
    <scope>NUCLEOTIDE SEQUENCE [LARGE SCALE GENOMIC DNA]</scope>
    <source>
        <strain evidence="7 8">DSM 3696</strain>
    </source>
</reference>
<dbReference type="AlphaFoldDB" id="A0A7K3NQU8"/>
<evidence type="ECO:0000313" key="7">
    <source>
        <dbReference type="EMBL" id="NDY58580.1"/>
    </source>
</evidence>
<dbReference type="EMBL" id="JAAGRQ010000116">
    <property type="protein sequence ID" value="NDY58580.1"/>
    <property type="molecule type" value="Genomic_DNA"/>
</dbReference>
<dbReference type="Pfam" id="PF01169">
    <property type="entry name" value="GDT1"/>
    <property type="match status" value="1"/>
</dbReference>
<feature type="transmembrane region" description="Helical" evidence="6">
    <location>
        <begin position="69"/>
        <end position="87"/>
    </location>
</feature>
<comment type="caution">
    <text evidence="7">The sequence shown here is derived from an EMBL/GenBank/DDBJ whole genome shotgun (WGS) entry which is preliminary data.</text>
</comment>
<sequence>MDWKLLATTFATLFVAELGDKTQLACVLLAADSKKPWTVFLGSSLALVSVSLIGVLFASLICQYISPVIMKKVAAVGFVIMGTLIYFDKL</sequence>
<evidence type="ECO:0000256" key="2">
    <source>
        <dbReference type="ARBA" id="ARBA00009190"/>
    </source>
</evidence>
<dbReference type="Proteomes" id="UP000469724">
    <property type="component" value="Unassembled WGS sequence"/>
</dbReference>
<evidence type="ECO:0000256" key="1">
    <source>
        <dbReference type="ARBA" id="ARBA00004141"/>
    </source>
</evidence>
<evidence type="ECO:0000256" key="6">
    <source>
        <dbReference type="RuleBase" id="RU365102"/>
    </source>
</evidence>
<dbReference type="PANTHER" id="PTHR12608">
    <property type="entry name" value="TRANSMEMBRANE PROTEIN HTP-1 RELATED"/>
    <property type="match status" value="1"/>
</dbReference>
<dbReference type="InterPro" id="IPR001727">
    <property type="entry name" value="GDT1-like"/>
</dbReference>
<dbReference type="GO" id="GO:0046873">
    <property type="term" value="F:metal ion transmembrane transporter activity"/>
    <property type="evidence" value="ECO:0007669"/>
    <property type="project" value="InterPro"/>
</dbReference>
<comment type="caution">
    <text evidence="6">Lacks conserved residue(s) required for the propagation of feature annotation.</text>
</comment>
<proteinExistence type="inferred from homology"/>
<evidence type="ECO:0000256" key="4">
    <source>
        <dbReference type="ARBA" id="ARBA00022989"/>
    </source>
</evidence>